<feature type="transmembrane region" description="Helical" evidence="5">
    <location>
        <begin position="103"/>
        <end position="124"/>
    </location>
</feature>
<dbReference type="InterPro" id="IPR032808">
    <property type="entry name" value="DoxX"/>
</dbReference>
<evidence type="ECO:0000256" key="4">
    <source>
        <dbReference type="ARBA" id="ARBA00023136"/>
    </source>
</evidence>
<evidence type="ECO:0000256" key="3">
    <source>
        <dbReference type="ARBA" id="ARBA00022989"/>
    </source>
</evidence>
<dbReference type="Pfam" id="PF07681">
    <property type="entry name" value="DoxX"/>
    <property type="match status" value="1"/>
</dbReference>
<accession>A0ABU4YDV3</accession>
<feature type="transmembrane region" description="Helical" evidence="5">
    <location>
        <begin position="44"/>
        <end position="64"/>
    </location>
</feature>
<organism evidence="6 7">
    <name type="scientific">Mesorhizobium humile</name>
    <dbReference type="NCBI Taxonomy" id="3072313"/>
    <lineage>
        <taxon>Bacteria</taxon>
        <taxon>Pseudomonadati</taxon>
        <taxon>Pseudomonadota</taxon>
        <taxon>Alphaproteobacteria</taxon>
        <taxon>Hyphomicrobiales</taxon>
        <taxon>Phyllobacteriaceae</taxon>
        <taxon>Mesorhizobium</taxon>
    </lineage>
</organism>
<reference evidence="6 7" key="1">
    <citation type="submission" date="2023-08" db="EMBL/GenBank/DDBJ databases">
        <title>Implementing the SeqCode for naming new Mesorhizobium species isolated from Vachellia karroo root nodules.</title>
        <authorList>
            <person name="Van Lill M."/>
        </authorList>
    </citation>
    <scope>NUCLEOTIDE SEQUENCE [LARGE SCALE GENOMIC DNA]</scope>
    <source>
        <strain evidence="6 7">VK2B</strain>
    </source>
</reference>
<sequence length="125" mass="13262">MPVQTVQALGALLIGGVFVFAGTEHFLKFGAMRDYLAAQKFPAPALMLAVGSAVEIIAGFLLAVGMARPFAAGALIIFTLATNLMLLRFWASEEPERQVLRNAFLINIAVIGGLLLAGTISMQLN</sequence>
<keyword evidence="4 5" id="KW-0472">Membrane</keyword>
<comment type="caution">
    <text evidence="6">The sequence shown here is derived from an EMBL/GenBank/DDBJ whole genome shotgun (WGS) entry which is preliminary data.</text>
</comment>
<evidence type="ECO:0000256" key="2">
    <source>
        <dbReference type="ARBA" id="ARBA00022692"/>
    </source>
</evidence>
<evidence type="ECO:0000313" key="7">
    <source>
        <dbReference type="Proteomes" id="UP001280156"/>
    </source>
</evidence>
<dbReference type="RefSeq" id="WP_320296311.1">
    <property type="nucleotide sequence ID" value="NZ_JAVIIU010000006.1"/>
</dbReference>
<evidence type="ECO:0000256" key="1">
    <source>
        <dbReference type="ARBA" id="ARBA00004141"/>
    </source>
</evidence>
<dbReference type="EMBL" id="JAVIIV010000004">
    <property type="protein sequence ID" value="MDX8485128.1"/>
    <property type="molecule type" value="Genomic_DNA"/>
</dbReference>
<keyword evidence="3 5" id="KW-1133">Transmembrane helix</keyword>
<evidence type="ECO:0000313" key="6">
    <source>
        <dbReference type="EMBL" id="MDX8485128.1"/>
    </source>
</evidence>
<keyword evidence="7" id="KW-1185">Reference proteome</keyword>
<name>A0ABU4YDV3_9HYPH</name>
<feature type="transmembrane region" description="Helical" evidence="5">
    <location>
        <begin position="6"/>
        <end position="23"/>
    </location>
</feature>
<evidence type="ECO:0000256" key="5">
    <source>
        <dbReference type="SAM" id="Phobius"/>
    </source>
</evidence>
<comment type="subcellular location">
    <subcellularLocation>
        <location evidence="1">Membrane</location>
        <topology evidence="1">Multi-pass membrane protein</topology>
    </subcellularLocation>
</comment>
<proteinExistence type="predicted"/>
<dbReference type="Proteomes" id="UP001280156">
    <property type="component" value="Unassembled WGS sequence"/>
</dbReference>
<gene>
    <name evidence="6" type="ORF">RFM52_07985</name>
</gene>
<keyword evidence="2 5" id="KW-0812">Transmembrane</keyword>
<protein>
    <submittedName>
        <fullName evidence="6">DoxX family protein</fullName>
    </submittedName>
</protein>
<feature type="transmembrane region" description="Helical" evidence="5">
    <location>
        <begin position="70"/>
        <end position="91"/>
    </location>
</feature>